<feature type="domain" description="RNA polymerase sigma factor 70 region 4 type 2" evidence="7">
    <location>
        <begin position="142"/>
        <end position="193"/>
    </location>
</feature>
<dbReference type="CDD" id="cd06171">
    <property type="entry name" value="Sigma70_r4"/>
    <property type="match status" value="1"/>
</dbReference>
<protein>
    <submittedName>
        <fullName evidence="9">Sigma-70 family RNA polymerase sigma factor</fullName>
    </submittedName>
</protein>
<comment type="caution">
    <text evidence="9">The sequence shown here is derived from an EMBL/GenBank/DDBJ whole genome shotgun (WGS) entry which is preliminary data.</text>
</comment>
<dbReference type="PANTHER" id="PTHR43133:SF65">
    <property type="entry name" value="ECF RNA POLYMERASE SIGMA FACTOR SIGG"/>
    <property type="match status" value="1"/>
</dbReference>
<evidence type="ECO:0000259" key="6">
    <source>
        <dbReference type="Pfam" id="PF04542"/>
    </source>
</evidence>
<dbReference type="SUPFAM" id="SSF88659">
    <property type="entry name" value="Sigma3 and sigma4 domains of RNA polymerase sigma factors"/>
    <property type="match status" value="1"/>
</dbReference>
<dbReference type="InterPro" id="IPR013325">
    <property type="entry name" value="RNA_pol_sigma_r2"/>
</dbReference>
<dbReference type="PANTHER" id="PTHR43133">
    <property type="entry name" value="RNA POLYMERASE ECF-TYPE SIGMA FACTO"/>
    <property type="match status" value="1"/>
</dbReference>
<evidence type="ECO:0000256" key="1">
    <source>
        <dbReference type="ARBA" id="ARBA00010641"/>
    </source>
</evidence>
<dbReference type="InterPro" id="IPR013324">
    <property type="entry name" value="RNA_pol_sigma_r3/r4-like"/>
</dbReference>
<proteinExistence type="inferred from homology"/>
<dbReference type="InterPro" id="IPR036388">
    <property type="entry name" value="WH-like_DNA-bd_sf"/>
</dbReference>
<accession>A0ABN2TCT1</accession>
<dbReference type="Pfam" id="PF04542">
    <property type="entry name" value="Sigma70_r2"/>
    <property type="match status" value="1"/>
</dbReference>
<name>A0ABN2TCT1_9ACTN</name>
<evidence type="ECO:0000256" key="5">
    <source>
        <dbReference type="ARBA" id="ARBA00023163"/>
    </source>
</evidence>
<gene>
    <name evidence="9" type="ORF">GCM10009838_84460</name>
</gene>
<dbReference type="InterPro" id="IPR013249">
    <property type="entry name" value="RNA_pol_sigma70_r4_t2"/>
</dbReference>
<evidence type="ECO:0000256" key="3">
    <source>
        <dbReference type="ARBA" id="ARBA00023015"/>
    </source>
</evidence>
<comment type="similarity">
    <text evidence="1">Belongs to the sigma-70 factor family. ECF subfamily.</text>
</comment>
<dbReference type="Proteomes" id="UP001499854">
    <property type="component" value="Unassembled WGS sequence"/>
</dbReference>
<comment type="subunit">
    <text evidence="2">Interacts transiently with the RNA polymerase catalytic core formed by RpoA, RpoB, RpoC and RpoZ (2 alpha, 1 beta, 1 beta' and 1 omega subunit) to form the RNA polymerase holoenzyme that can initiate transcription.</text>
</comment>
<dbReference type="InterPro" id="IPR014305">
    <property type="entry name" value="RNA_pol_sigma-G_actinobac"/>
</dbReference>
<keyword evidence="5" id="KW-0804">Transcription</keyword>
<dbReference type="RefSeq" id="WP_344662865.1">
    <property type="nucleotide sequence ID" value="NZ_BAAAQM010000085.1"/>
</dbReference>
<dbReference type="SUPFAM" id="SSF54427">
    <property type="entry name" value="NTF2-like"/>
    <property type="match status" value="1"/>
</dbReference>
<evidence type="ECO:0000259" key="7">
    <source>
        <dbReference type="Pfam" id="PF08281"/>
    </source>
</evidence>
<feature type="domain" description="RNA polymerase sigma-70 region 2" evidence="6">
    <location>
        <begin position="17"/>
        <end position="80"/>
    </location>
</feature>
<evidence type="ECO:0000259" key="8">
    <source>
        <dbReference type="Pfam" id="PF12680"/>
    </source>
</evidence>
<dbReference type="Gene3D" id="1.10.1740.10">
    <property type="match status" value="1"/>
</dbReference>
<dbReference type="InterPro" id="IPR032710">
    <property type="entry name" value="NTF2-like_dom_sf"/>
</dbReference>
<organism evidence="9 10">
    <name type="scientific">Catenulispora subtropica</name>
    <dbReference type="NCBI Taxonomy" id="450798"/>
    <lineage>
        <taxon>Bacteria</taxon>
        <taxon>Bacillati</taxon>
        <taxon>Actinomycetota</taxon>
        <taxon>Actinomycetes</taxon>
        <taxon>Catenulisporales</taxon>
        <taxon>Catenulisporaceae</taxon>
        <taxon>Catenulispora</taxon>
    </lineage>
</organism>
<dbReference type="NCBIfam" id="TIGR02937">
    <property type="entry name" value="sigma70-ECF"/>
    <property type="match status" value="1"/>
</dbReference>
<evidence type="ECO:0000256" key="2">
    <source>
        <dbReference type="ARBA" id="ARBA00011344"/>
    </source>
</evidence>
<dbReference type="SUPFAM" id="SSF88946">
    <property type="entry name" value="Sigma2 domain of RNA polymerase sigma factors"/>
    <property type="match status" value="1"/>
</dbReference>
<dbReference type="Pfam" id="PF08281">
    <property type="entry name" value="Sigma70_r4_2"/>
    <property type="match status" value="1"/>
</dbReference>
<dbReference type="EMBL" id="BAAAQM010000085">
    <property type="protein sequence ID" value="GAA2005353.1"/>
    <property type="molecule type" value="Genomic_DNA"/>
</dbReference>
<evidence type="ECO:0000313" key="10">
    <source>
        <dbReference type="Proteomes" id="UP001499854"/>
    </source>
</evidence>
<dbReference type="InterPro" id="IPR039425">
    <property type="entry name" value="RNA_pol_sigma-70-like"/>
</dbReference>
<sequence>MTLAVDHDDIAELSAPFRRELLAHCYRMLGSVHDAEDAVQETLVRAWQSRTGFQGRASLRVWLYRIATNVCLRALERRQRLPLPSALGAPSRDPEAQPVRSLPEAQWLEPAPDLLFGPPGGGALGPAADPAAVVARRAGVRLAFISALQLLPARQRAVLILRDVLAFSARETAEVLQSSTTAVNSALQRARAQIAAVAPDEDDVLEPSEPGAREQLRRYLRAFEGADVDGLLRLLRDDVVLEMPPMAAWFSGRADVIRFFASTVLVEPGQFRNVLIGANLQPAFAAYGLGADGLHHAHAIHVVTLTRTGVSRIGVFLDAELFPVFGMPMTFPFTADQHLHD</sequence>
<dbReference type="InterPro" id="IPR014284">
    <property type="entry name" value="RNA_pol_sigma-70_dom"/>
</dbReference>
<dbReference type="InterPro" id="IPR007627">
    <property type="entry name" value="RNA_pol_sigma70_r2"/>
</dbReference>
<reference evidence="9 10" key="1">
    <citation type="journal article" date="2019" name="Int. J. Syst. Evol. Microbiol.">
        <title>The Global Catalogue of Microorganisms (GCM) 10K type strain sequencing project: providing services to taxonomists for standard genome sequencing and annotation.</title>
        <authorList>
            <consortium name="The Broad Institute Genomics Platform"/>
            <consortium name="The Broad Institute Genome Sequencing Center for Infectious Disease"/>
            <person name="Wu L."/>
            <person name="Ma J."/>
        </authorList>
    </citation>
    <scope>NUCLEOTIDE SEQUENCE [LARGE SCALE GENOMIC DNA]</scope>
    <source>
        <strain evidence="9 10">JCM 16013</strain>
    </source>
</reference>
<dbReference type="Gene3D" id="1.10.10.10">
    <property type="entry name" value="Winged helix-like DNA-binding domain superfamily/Winged helix DNA-binding domain"/>
    <property type="match status" value="1"/>
</dbReference>
<dbReference type="Gene3D" id="3.10.450.50">
    <property type="match status" value="1"/>
</dbReference>
<keyword evidence="3" id="KW-0805">Transcription regulation</keyword>
<dbReference type="Pfam" id="PF12680">
    <property type="entry name" value="SnoaL_2"/>
    <property type="match status" value="1"/>
</dbReference>
<dbReference type="InterPro" id="IPR037401">
    <property type="entry name" value="SnoaL-like"/>
</dbReference>
<evidence type="ECO:0000313" key="9">
    <source>
        <dbReference type="EMBL" id="GAA2005353.1"/>
    </source>
</evidence>
<feature type="domain" description="SnoaL-like" evidence="8">
    <location>
        <begin position="216"/>
        <end position="264"/>
    </location>
</feature>
<dbReference type="NCBIfam" id="NF006089">
    <property type="entry name" value="PRK08241.1"/>
    <property type="match status" value="1"/>
</dbReference>
<dbReference type="NCBIfam" id="TIGR02960">
    <property type="entry name" value="SigX5"/>
    <property type="match status" value="1"/>
</dbReference>
<keyword evidence="4" id="KW-0731">Sigma factor</keyword>
<keyword evidence="10" id="KW-1185">Reference proteome</keyword>
<evidence type="ECO:0000256" key="4">
    <source>
        <dbReference type="ARBA" id="ARBA00023082"/>
    </source>
</evidence>